<reference evidence="5" key="1">
    <citation type="submission" date="2021-08" db="EMBL/GenBank/DDBJ databases">
        <title>WGS assembly of Ceratopteris richardii.</title>
        <authorList>
            <person name="Marchant D.B."/>
            <person name="Chen G."/>
            <person name="Jenkins J."/>
            <person name="Shu S."/>
            <person name="Leebens-Mack J."/>
            <person name="Grimwood J."/>
            <person name="Schmutz J."/>
            <person name="Soltis P."/>
            <person name="Soltis D."/>
            <person name="Chen Z.-H."/>
        </authorList>
    </citation>
    <scope>NUCLEOTIDE SEQUENCE</scope>
    <source>
        <strain evidence="5">Whitten #5841</strain>
        <tissue evidence="5">Leaf</tissue>
    </source>
</reference>
<accession>A0A8T2V3J6</accession>
<dbReference type="EMBL" id="CM035408">
    <property type="protein sequence ID" value="KAH7441960.1"/>
    <property type="molecule type" value="Genomic_DNA"/>
</dbReference>
<gene>
    <name evidence="5" type="ORF">KP509_03G063900</name>
</gene>
<evidence type="ECO:0000313" key="6">
    <source>
        <dbReference type="Proteomes" id="UP000825935"/>
    </source>
</evidence>
<dbReference type="Gene3D" id="1.25.40.10">
    <property type="entry name" value="Tetratricopeptide repeat domain"/>
    <property type="match status" value="2"/>
</dbReference>
<name>A0A8T2V3J6_CERRI</name>
<feature type="repeat" description="PPR" evidence="3">
    <location>
        <begin position="421"/>
        <end position="455"/>
    </location>
</feature>
<dbReference type="InterPro" id="IPR002885">
    <property type="entry name" value="PPR_rpt"/>
</dbReference>
<dbReference type="InterPro" id="IPR050667">
    <property type="entry name" value="PPR-containing_protein"/>
</dbReference>
<comment type="similarity">
    <text evidence="1">Belongs to the PPR family. P subfamily.</text>
</comment>
<evidence type="ECO:0000313" key="5">
    <source>
        <dbReference type="EMBL" id="KAH7441962.1"/>
    </source>
</evidence>
<dbReference type="PANTHER" id="PTHR47939">
    <property type="entry name" value="MEMBRANE-ASSOCIATED SALT-INDUCIBLE PROTEIN-LIKE"/>
    <property type="match status" value="1"/>
</dbReference>
<evidence type="ECO:0000259" key="4">
    <source>
        <dbReference type="Pfam" id="PF23276"/>
    </source>
</evidence>
<evidence type="ECO:0000256" key="1">
    <source>
        <dbReference type="ARBA" id="ARBA00007626"/>
    </source>
</evidence>
<protein>
    <recommendedName>
        <fullName evidence="4">Pentatricopeptide repeat-containing protein-mitochondrial domain-containing protein</fullName>
    </recommendedName>
</protein>
<dbReference type="NCBIfam" id="TIGR00756">
    <property type="entry name" value="PPR"/>
    <property type="match status" value="1"/>
</dbReference>
<dbReference type="EMBL" id="CM035408">
    <property type="protein sequence ID" value="KAH7441959.1"/>
    <property type="molecule type" value="Genomic_DNA"/>
</dbReference>
<dbReference type="AlphaFoldDB" id="A0A8T2V3J6"/>
<dbReference type="Proteomes" id="UP000825935">
    <property type="component" value="Chromosome 3"/>
</dbReference>
<proteinExistence type="inferred from homology"/>
<dbReference type="PROSITE" id="PS51375">
    <property type="entry name" value="PPR"/>
    <property type="match status" value="1"/>
</dbReference>
<dbReference type="PANTHER" id="PTHR47939:SF5">
    <property type="entry name" value="PENTACOTRIPEPTIDE-REPEAT REGION OF PRORP DOMAIN-CONTAINING PROTEIN"/>
    <property type="match status" value="1"/>
</dbReference>
<dbReference type="InterPro" id="IPR057027">
    <property type="entry name" value="TPR_mt"/>
</dbReference>
<organism evidence="5 6">
    <name type="scientific">Ceratopteris richardii</name>
    <name type="common">Triangle waterfern</name>
    <dbReference type="NCBI Taxonomy" id="49495"/>
    <lineage>
        <taxon>Eukaryota</taxon>
        <taxon>Viridiplantae</taxon>
        <taxon>Streptophyta</taxon>
        <taxon>Embryophyta</taxon>
        <taxon>Tracheophyta</taxon>
        <taxon>Polypodiopsida</taxon>
        <taxon>Polypodiidae</taxon>
        <taxon>Polypodiales</taxon>
        <taxon>Pteridineae</taxon>
        <taxon>Pteridaceae</taxon>
        <taxon>Parkerioideae</taxon>
        <taxon>Ceratopteris</taxon>
    </lineage>
</organism>
<dbReference type="InterPro" id="IPR011990">
    <property type="entry name" value="TPR-like_helical_dom_sf"/>
</dbReference>
<sequence length="501" mass="56015">MFSSACRIVKRNFSAVVASSKLDWHDIFDGCFGNSLPGRSVENLSVSSFSSLLDIPERGPCSEIASNRSSQSGLGAEDIQLIKDVGLPQFFGHLIDELSIDHAILFCSKLTGEFQNRGIDTLIKIILEKFNDKDLGVKDKNEIAKRVLQLLLHSRDKHCILSVETNRKLEKWLRNGRDAPSFKNNLQALCHKSMDGDEPISVEETFGDNLTHLDSMGKWSKSLITRKLSDIPGKVGCTDVSYTTGLGNALYKLGKSSSPGRLEERFLQFAQLHQKGVSEKAFRRLIECFARGLIENPGDIARMISVFKNVTGSLRLDLLPSFNIFIGHCANHGKIDLCIDLIQTIKARGLEPCSLSYEPLIKYFARTLQISKAEDILKVMDLSGMQVTVKAYEAVIAAHAKLRNFERAYNLIERIHSGDLKPDLYTPIIFNYAMKGHVSLALSVFHQMKRRGVKPNADNFATLIRACAHRRNSQGAEKVRERILCLCLFGLSDEQAFPIKI</sequence>
<dbReference type="Pfam" id="PF23276">
    <property type="entry name" value="TPR_24"/>
    <property type="match status" value="1"/>
</dbReference>
<dbReference type="Pfam" id="PF13041">
    <property type="entry name" value="PPR_2"/>
    <property type="match status" value="1"/>
</dbReference>
<evidence type="ECO:0000256" key="2">
    <source>
        <dbReference type="ARBA" id="ARBA00022737"/>
    </source>
</evidence>
<dbReference type="EMBL" id="CM035408">
    <property type="protein sequence ID" value="KAH7441962.1"/>
    <property type="molecule type" value="Genomic_DNA"/>
</dbReference>
<evidence type="ECO:0000256" key="3">
    <source>
        <dbReference type="PROSITE-ProRule" id="PRU00708"/>
    </source>
</evidence>
<comment type="caution">
    <text evidence="5">The sequence shown here is derived from an EMBL/GenBank/DDBJ whole genome shotgun (WGS) entry which is preliminary data.</text>
</comment>
<feature type="domain" description="Pentatricopeptide repeat-containing protein-mitochondrial" evidence="4">
    <location>
        <begin position="328"/>
        <end position="417"/>
    </location>
</feature>
<keyword evidence="6" id="KW-1185">Reference proteome</keyword>
<keyword evidence="2" id="KW-0677">Repeat</keyword>
<dbReference type="OrthoDB" id="185373at2759"/>